<dbReference type="GO" id="GO:0004725">
    <property type="term" value="F:protein tyrosine phosphatase activity"/>
    <property type="evidence" value="ECO:0007669"/>
    <property type="project" value="TreeGrafter"/>
</dbReference>
<keyword evidence="4" id="KW-1185">Reference proteome</keyword>
<sequence length="243" mass="26824">MRLFCLLFLVSVCQAMATNQMQEIKGIEKDAIIKRLRDRNDPIKAERSATEKRVPEATLMEATTTDATTTEATTTDATTTEAKTTDATTTEETTTEATTIEATTTEATSTEATTTYSKTTEATTAGAKTTQETTTKATTAEGKTTEATTTERKTPIDYLVSIRSSSVPSADYQYDAVGILQVLLDETRSMATALPQFLKKFQLEHESRQWKLCHACRLLLLPNGVIYMELYEHTTGNTIYLLE</sequence>
<evidence type="ECO:0000256" key="2">
    <source>
        <dbReference type="SAM" id="SignalP"/>
    </source>
</evidence>
<protein>
    <submittedName>
        <fullName evidence="3">Uncharacterized protein</fullName>
    </submittedName>
</protein>
<evidence type="ECO:0000313" key="3">
    <source>
        <dbReference type="EMBL" id="KAF7269904.1"/>
    </source>
</evidence>
<accession>A0A834HXE7</accession>
<keyword evidence="2" id="KW-0732">Signal</keyword>
<dbReference type="EMBL" id="JAACXV010014159">
    <property type="protein sequence ID" value="KAF7269904.1"/>
    <property type="molecule type" value="Genomic_DNA"/>
</dbReference>
<proteinExistence type="predicted"/>
<name>A0A834HXE7_RHYFE</name>
<dbReference type="PANTHER" id="PTHR45706:SF4">
    <property type="entry name" value="TYROSINE-PROTEIN PHOSPHATASE"/>
    <property type="match status" value="1"/>
</dbReference>
<gene>
    <name evidence="3" type="ORF">GWI33_017085</name>
</gene>
<dbReference type="AlphaFoldDB" id="A0A834HXE7"/>
<dbReference type="Proteomes" id="UP000625711">
    <property type="component" value="Unassembled WGS sequence"/>
</dbReference>
<feature type="signal peptide" evidence="2">
    <location>
        <begin position="1"/>
        <end position="15"/>
    </location>
</feature>
<feature type="compositionally biased region" description="Low complexity" evidence="1">
    <location>
        <begin position="65"/>
        <end position="148"/>
    </location>
</feature>
<feature type="chain" id="PRO_5032944811" evidence="2">
    <location>
        <begin position="16"/>
        <end position="243"/>
    </location>
</feature>
<evidence type="ECO:0000313" key="4">
    <source>
        <dbReference type="Proteomes" id="UP000625711"/>
    </source>
</evidence>
<evidence type="ECO:0000256" key="1">
    <source>
        <dbReference type="SAM" id="MobiDB-lite"/>
    </source>
</evidence>
<dbReference type="OrthoDB" id="6765935at2759"/>
<feature type="region of interest" description="Disordered" evidence="1">
    <location>
        <begin position="65"/>
        <end position="149"/>
    </location>
</feature>
<reference evidence="3" key="1">
    <citation type="submission" date="2020-08" db="EMBL/GenBank/DDBJ databases">
        <title>Genome sequencing and assembly of the red palm weevil Rhynchophorus ferrugineus.</title>
        <authorList>
            <person name="Dias G.B."/>
            <person name="Bergman C.M."/>
            <person name="Manee M."/>
        </authorList>
    </citation>
    <scope>NUCLEOTIDE SEQUENCE</scope>
    <source>
        <strain evidence="3">AA-2017</strain>
        <tissue evidence="3">Whole larva</tissue>
    </source>
</reference>
<organism evidence="3 4">
    <name type="scientific">Rhynchophorus ferrugineus</name>
    <name type="common">Red palm weevil</name>
    <name type="synonym">Curculio ferrugineus</name>
    <dbReference type="NCBI Taxonomy" id="354439"/>
    <lineage>
        <taxon>Eukaryota</taxon>
        <taxon>Metazoa</taxon>
        <taxon>Ecdysozoa</taxon>
        <taxon>Arthropoda</taxon>
        <taxon>Hexapoda</taxon>
        <taxon>Insecta</taxon>
        <taxon>Pterygota</taxon>
        <taxon>Neoptera</taxon>
        <taxon>Endopterygota</taxon>
        <taxon>Coleoptera</taxon>
        <taxon>Polyphaga</taxon>
        <taxon>Cucujiformia</taxon>
        <taxon>Curculionidae</taxon>
        <taxon>Dryophthorinae</taxon>
        <taxon>Rhynchophorus</taxon>
    </lineage>
</organism>
<dbReference type="PANTHER" id="PTHR45706">
    <property type="entry name" value="TYROSINE-PROTEIN PHOSPHATASE"/>
    <property type="match status" value="1"/>
</dbReference>
<comment type="caution">
    <text evidence="3">The sequence shown here is derived from an EMBL/GenBank/DDBJ whole genome shotgun (WGS) entry which is preliminary data.</text>
</comment>